<protein>
    <submittedName>
        <fullName evidence="1">Uncharacterized protein</fullName>
    </submittedName>
</protein>
<dbReference type="EMBL" id="CP108084">
    <property type="protein sequence ID" value="WUP53135.1"/>
    <property type="molecule type" value="Genomic_DNA"/>
</dbReference>
<sequence length="100" mass="11110">MIVVQMFRIGDAADRAHAALRGEELVELLPPDAVRPPQVVLAIAAVAPLPGLARPSVVAGRVLLAQNSPRRFHSPQSRQRRRAALIIRSQRHVRFDPYNH</sequence>
<dbReference type="RefSeq" id="WP_328853850.1">
    <property type="nucleotide sequence ID" value="NZ_CP108084.1"/>
</dbReference>
<organism evidence="1 2">
    <name type="scientific">Micromonospora globbae</name>
    <dbReference type="NCBI Taxonomy" id="1894969"/>
    <lineage>
        <taxon>Bacteria</taxon>
        <taxon>Bacillati</taxon>
        <taxon>Actinomycetota</taxon>
        <taxon>Actinomycetes</taxon>
        <taxon>Micromonosporales</taxon>
        <taxon>Micromonosporaceae</taxon>
        <taxon>Micromonospora</taxon>
    </lineage>
</organism>
<gene>
    <name evidence="1" type="ORF">OG994_07810</name>
</gene>
<keyword evidence="2" id="KW-1185">Reference proteome</keyword>
<accession>A0ABZ1SF67</accession>
<name>A0ABZ1SF67_9ACTN</name>
<evidence type="ECO:0000313" key="2">
    <source>
        <dbReference type="Proteomes" id="UP001432190"/>
    </source>
</evidence>
<proteinExistence type="predicted"/>
<reference evidence="1" key="1">
    <citation type="submission" date="2022-10" db="EMBL/GenBank/DDBJ databases">
        <title>The complete genomes of actinobacterial strains from the NBC collection.</title>
        <authorList>
            <person name="Joergensen T.S."/>
            <person name="Alvarez Arevalo M."/>
            <person name="Sterndorff E.B."/>
            <person name="Faurdal D."/>
            <person name="Vuksanovic O."/>
            <person name="Mourched A.-S."/>
            <person name="Charusanti P."/>
            <person name="Shaw S."/>
            <person name="Blin K."/>
            <person name="Weber T."/>
        </authorList>
    </citation>
    <scope>NUCLEOTIDE SEQUENCE</scope>
    <source>
        <strain evidence="1">NBC_00256</strain>
    </source>
</reference>
<evidence type="ECO:0000313" key="1">
    <source>
        <dbReference type="EMBL" id="WUP53135.1"/>
    </source>
</evidence>
<dbReference type="Proteomes" id="UP001432190">
    <property type="component" value="Chromosome"/>
</dbReference>